<keyword evidence="7" id="KW-0564">Palmitate</keyword>
<keyword evidence="5 10" id="KW-1133">Transmembrane helix</keyword>
<evidence type="ECO:0000256" key="5">
    <source>
        <dbReference type="ARBA" id="ARBA00022989"/>
    </source>
</evidence>
<dbReference type="PANTHER" id="PTHR22883">
    <property type="entry name" value="ZINC FINGER DHHC DOMAIN CONTAINING PROTEIN"/>
    <property type="match status" value="1"/>
</dbReference>
<keyword evidence="9 10" id="KW-0012">Acyltransferase</keyword>
<evidence type="ECO:0000256" key="4">
    <source>
        <dbReference type="ARBA" id="ARBA00022692"/>
    </source>
</evidence>
<proteinExistence type="inferred from homology"/>
<evidence type="ECO:0000256" key="9">
    <source>
        <dbReference type="ARBA" id="ARBA00023315"/>
    </source>
</evidence>
<evidence type="ECO:0000256" key="6">
    <source>
        <dbReference type="ARBA" id="ARBA00023136"/>
    </source>
</evidence>
<dbReference type="InterPro" id="IPR001594">
    <property type="entry name" value="Palmitoyltrfase_DHHC"/>
</dbReference>
<dbReference type="InterPro" id="IPR039859">
    <property type="entry name" value="PFA4/ZDH16/20/ERF2-like"/>
</dbReference>
<protein>
    <recommendedName>
        <fullName evidence="10">Palmitoyltransferase</fullName>
        <ecNumber evidence="10">2.3.1.225</ecNumber>
    </recommendedName>
</protein>
<keyword evidence="13" id="KW-1185">Reference proteome</keyword>
<dbReference type="GO" id="GO:0006612">
    <property type="term" value="P:protein targeting to membrane"/>
    <property type="evidence" value="ECO:0007669"/>
    <property type="project" value="TreeGrafter"/>
</dbReference>
<dbReference type="Proteomes" id="UP000037460">
    <property type="component" value="Unassembled WGS sequence"/>
</dbReference>
<evidence type="ECO:0000256" key="1">
    <source>
        <dbReference type="ARBA" id="ARBA00004127"/>
    </source>
</evidence>
<dbReference type="OrthoDB" id="9909019at2759"/>
<keyword evidence="3 10" id="KW-0808">Transferase</keyword>
<keyword evidence="8" id="KW-0449">Lipoprotein</keyword>
<comment type="subcellular location">
    <subcellularLocation>
        <location evidence="1">Endomembrane system</location>
        <topology evidence="1">Multi-pass membrane protein</topology>
    </subcellularLocation>
</comment>
<evidence type="ECO:0000256" key="10">
    <source>
        <dbReference type="RuleBase" id="RU079119"/>
    </source>
</evidence>
<dbReference type="PROSITE" id="PS50216">
    <property type="entry name" value="DHHC"/>
    <property type="match status" value="1"/>
</dbReference>
<name>A0A0M0JEL9_9EUKA</name>
<reference evidence="13" key="1">
    <citation type="journal article" date="2015" name="PLoS Genet.">
        <title>Genome Sequence and Transcriptome Analyses of Chrysochromulina tobin: Metabolic Tools for Enhanced Algal Fitness in the Prominent Order Prymnesiales (Haptophyceae).</title>
        <authorList>
            <person name="Hovde B.T."/>
            <person name="Deodato C.R."/>
            <person name="Hunsperger H.M."/>
            <person name="Ryken S.A."/>
            <person name="Yost W."/>
            <person name="Jha R.K."/>
            <person name="Patterson J."/>
            <person name="Monnat R.J. Jr."/>
            <person name="Barlow S.B."/>
            <person name="Starkenburg S.R."/>
            <person name="Cattolico R.A."/>
        </authorList>
    </citation>
    <scope>NUCLEOTIDE SEQUENCE</scope>
    <source>
        <strain evidence="13">CCMP291</strain>
    </source>
</reference>
<accession>A0A0M0JEL9</accession>
<dbReference type="GO" id="GO:0005794">
    <property type="term" value="C:Golgi apparatus"/>
    <property type="evidence" value="ECO:0007669"/>
    <property type="project" value="TreeGrafter"/>
</dbReference>
<dbReference type="GO" id="GO:0019706">
    <property type="term" value="F:protein-cysteine S-palmitoyltransferase activity"/>
    <property type="evidence" value="ECO:0007669"/>
    <property type="project" value="UniProtKB-EC"/>
</dbReference>
<evidence type="ECO:0000259" key="11">
    <source>
        <dbReference type="Pfam" id="PF01529"/>
    </source>
</evidence>
<dbReference type="EC" id="2.3.1.225" evidence="10"/>
<comment type="caution">
    <text evidence="12">The sequence shown here is derived from an EMBL/GenBank/DDBJ whole genome shotgun (WGS) entry which is preliminary data.</text>
</comment>
<comment type="catalytic activity">
    <reaction evidence="10">
        <text>L-cysteinyl-[protein] + hexadecanoyl-CoA = S-hexadecanoyl-L-cysteinyl-[protein] + CoA</text>
        <dbReference type="Rhea" id="RHEA:36683"/>
        <dbReference type="Rhea" id="RHEA-COMP:10131"/>
        <dbReference type="Rhea" id="RHEA-COMP:11032"/>
        <dbReference type="ChEBI" id="CHEBI:29950"/>
        <dbReference type="ChEBI" id="CHEBI:57287"/>
        <dbReference type="ChEBI" id="CHEBI:57379"/>
        <dbReference type="ChEBI" id="CHEBI:74151"/>
        <dbReference type="EC" id="2.3.1.225"/>
    </reaction>
</comment>
<feature type="transmembrane region" description="Helical" evidence="10">
    <location>
        <begin position="211"/>
        <end position="236"/>
    </location>
</feature>
<dbReference type="EMBL" id="JWZX01003051">
    <property type="protein sequence ID" value="KOO24812.1"/>
    <property type="molecule type" value="Genomic_DNA"/>
</dbReference>
<dbReference type="PANTHER" id="PTHR22883:SF301">
    <property type="entry name" value="PALMITOYLTRANSFERASE ZDHHC12"/>
    <property type="match status" value="1"/>
</dbReference>
<feature type="transmembrane region" description="Helical" evidence="10">
    <location>
        <begin position="176"/>
        <end position="199"/>
    </location>
</feature>
<dbReference type="GO" id="GO:0005783">
    <property type="term" value="C:endoplasmic reticulum"/>
    <property type="evidence" value="ECO:0007669"/>
    <property type="project" value="TreeGrafter"/>
</dbReference>
<feature type="domain" description="Palmitoyltransferase DHHC" evidence="11">
    <location>
        <begin position="132"/>
        <end position="252"/>
    </location>
</feature>
<evidence type="ECO:0000256" key="8">
    <source>
        <dbReference type="ARBA" id="ARBA00023288"/>
    </source>
</evidence>
<feature type="transmembrane region" description="Helical" evidence="10">
    <location>
        <begin position="90"/>
        <end position="107"/>
    </location>
</feature>
<organism evidence="12 13">
    <name type="scientific">Chrysochromulina tobinii</name>
    <dbReference type="NCBI Taxonomy" id="1460289"/>
    <lineage>
        <taxon>Eukaryota</taxon>
        <taxon>Haptista</taxon>
        <taxon>Haptophyta</taxon>
        <taxon>Prymnesiophyceae</taxon>
        <taxon>Prymnesiales</taxon>
        <taxon>Chrysochromulinaceae</taxon>
        <taxon>Chrysochromulina</taxon>
    </lineage>
</organism>
<evidence type="ECO:0000313" key="13">
    <source>
        <dbReference type="Proteomes" id="UP000037460"/>
    </source>
</evidence>
<evidence type="ECO:0000256" key="2">
    <source>
        <dbReference type="ARBA" id="ARBA00008574"/>
    </source>
</evidence>
<evidence type="ECO:0000256" key="3">
    <source>
        <dbReference type="ARBA" id="ARBA00022679"/>
    </source>
</evidence>
<feature type="transmembrane region" description="Helical" evidence="10">
    <location>
        <begin position="60"/>
        <end position="78"/>
    </location>
</feature>
<gene>
    <name evidence="12" type="ORF">Ctob_006555</name>
</gene>
<keyword evidence="4 10" id="KW-0812">Transmembrane</keyword>
<dbReference type="Pfam" id="PF01529">
    <property type="entry name" value="DHHC"/>
    <property type="match status" value="1"/>
</dbReference>
<keyword evidence="6 10" id="KW-0472">Membrane</keyword>
<sequence>MVVFFGACPKEKIKRRLIDEPQPRRLEHVHGGGPVGTLLDDMNDNDPEPLVERTKTDPTCARLTWIGFHAFGMLLLYLSGNLPLWPEGQLFWTLAGMTTVLYIAAGLKDPGYLPPSDVEANPREKPLLELPQCTLCQAGQLPRAKHCYDCGRCVNRLDHHCWWVGNCVGVGNHRVFLCYLVCQATLICSFGVFVARGAYTSPTPLGPVPVLSGLGSVGCVGMSSVLGLLSVSLLLFQCGLIARGETTWEHLRRERINAAAKLPPDMRPYDRGPLRNCAGFWLGWPSPPAATVTSTVTPAAPASKPLIASDRPLGVFGL</sequence>
<comment type="similarity">
    <text evidence="2 10">Belongs to the DHHC palmitoyltransferase family.</text>
</comment>
<evidence type="ECO:0000256" key="7">
    <source>
        <dbReference type="ARBA" id="ARBA00023139"/>
    </source>
</evidence>
<evidence type="ECO:0000313" key="12">
    <source>
        <dbReference type="EMBL" id="KOO24812.1"/>
    </source>
</evidence>
<dbReference type="AlphaFoldDB" id="A0A0M0JEL9"/>
<comment type="domain">
    <text evidence="10">The DHHC domain is required for palmitoyltransferase activity.</text>
</comment>